<comment type="caution">
    <text evidence="4">The sequence shown here is derived from an EMBL/GenBank/DDBJ whole genome shotgun (WGS) entry which is preliminary data.</text>
</comment>
<dbReference type="Pfam" id="PF00563">
    <property type="entry name" value="EAL"/>
    <property type="match status" value="1"/>
</dbReference>
<dbReference type="InterPro" id="IPR013656">
    <property type="entry name" value="PAS_4"/>
</dbReference>
<dbReference type="PROSITE" id="PS50883">
    <property type="entry name" value="EAL"/>
    <property type="match status" value="1"/>
</dbReference>
<accession>A0A495AB15</accession>
<dbReference type="InterPro" id="IPR029787">
    <property type="entry name" value="Nucleotide_cyclase"/>
</dbReference>
<dbReference type="NCBIfam" id="TIGR00229">
    <property type="entry name" value="sensory_box"/>
    <property type="match status" value="1"/>
</dbReference>
<dbReference type="Pfam" id="PF00990">
    <property type="entry name" value="GGDEF"/>
    <property type="match status" value="1"/>
</dbReference>
<evidence type="ECO:0000259" key="1">
    <source>
        <dbReference type="PROSITE" id="PS50112"/>
    </source>
</evidence>
<dbReference type="SMART" id="SM00267">
    <property type="entry name" value="GGDEF"/>
    <property type="match status" value="1"/>
</dbReference>
<feature type="domain" description="EAL" evidence="2">
    <location>
        <begin position="312"/>
        <end position="570"/>
    </location>
</feature>
<dbReference type="InterPro" id="IPR001633">
    <property type="entry name" value="EAL_dom"/>
</dbReference>
<evidence type="ECO:0000313" key="5">
    <source>
        <dbReference type="Proteomes" id="UP000269301"/>
    </source>
</evidence>
<organism evidence="4 5">
    <name type="scientific">Oceanobacillus halophilus</name>
    <dbReference type="NCBI Taxonomy" id="930130"/>
    <lineage>
        <taxon>Bacteria</taxon>
        <taxon>Bacillati</taxon>
        <taxon>Bacillota</taxon>
        <taxon>Bacilli</taxon>
        <taxon>Bacillales</taxon>
        <taxon>Bacillaceae</taxon>
        <taxon>Oceanobacillus</taxon>
    </lineage>
</organism>
<dbReference type="AlphaFoldDB" id="A0A495AB15"/>
<feature type="domain" description="PAS" evidence="1">
    <location>
        <begin position="17"/>
        <end position="87"/>
    </location>
</feature>
<evidence type="ECO:0000313" key="4">
    <source>
        <dbReference type="EMBL" id="RKQ37277.1"/>
    </source>
</evidence>
<dbReference type="InterPro" id="IPR052155">
    <property type="entry name" value="Biofilm_reg_signaling"/>
</dbReference>
<sequence length="685" mass="78856">MCERKYEMNSNDNQTNTDSFYHSLFELHPDPVFFLDNIGVINKVNSVFSTKLGYDNNEVIYKSLESLLPNEDRGVYTDTFKKVLTGSTKRFHTKLTGKQGEILYIRLTLLPARKQGRIIGAFALAQEFVKEKDRYNEYLAYHDSLTGLPNRRFFEERLKVEINTSKRQNYRSAVLYLDLDRFKYMNDTLGHHLGDLVLKQIARQLKKCLKEDFFIARMGGDEFALLFSNFQGEKELADVSSRIIHALEKPLNVDEYELCIPTNIGVSILPEVGGSVDSILKYAAFALYKAKATGKNTYHIYKPSADKQIYKRIELENDLRNAIVTNQLELYYQPKVCSDKNQIVGAEALIRWKHPKWGIIPPNEFIPIAEETGMISEIERWVVYTACKQTKMWQRRNLSSIPISVNLTAHRFLEKDFVQTVIRILESTQLAPQFLEIEITESSLLVNDSTVLAILDDLRRIGIGISLDDFGTGYSSLSYLKRFKGKFDTLKLDRSFIIDLSFGDTAEDNYITKTIINLAQYLKMDVIAEGVETYEQLQILSNFKCNMIQGYLFSKPVPADDFAELLSLNQLEIKEDYDGEKDYSILQNHRVVQIDYPILAQLTFGNSGTENIPPEEVLIDQITVVGLRFISKTNLDSKKGEVLIFKTVILEEEIQWCGEILWTREVQPGIYQYGIEFKNEKMKES</sequence>
<dbReference type="PANTHER" id="PTHR44757">
    <property type="entry name" value="DIGUANYLATE CYCLASE DGCP"/>
    <property type="match status" value="1"/>
</dbReference>
<name>A0A495AB15_9BACI</name>
<dbReference type="CDD" id="cd00130">
    <property type="entry name" value="PAS"/>
    <property type="match status" value="1"/>
</dbReference>
<dbReference type="NCBIfam" id="TIGR00254">
    <property type="entry name" value="GGDEF"/>
    <property type="match status" value="1"/>
</dbReference>
<dbReference type="EMBL" id="RBZP01000001">
    <property type="protein sequence ID" value="RKQ37277.1"/>
    <property type="molecule type" value="Genomic_DNA"/>
</dbReference>
<protein>
    <submittedName>
        <fullName evidence="4">EAL domain-containing protein</fullName>
    </submittedName>
</protein>
<dbReference type="SUPFAM" id="SSF55073">
    <property type="entry name" value="Nucleotide cyclase"/>
    <property type="match status" value="1"/>
</dbReference>
<dbReference type="Gene3D" id="3.30.70.270">
    <property type="match status" value="1"/>
</dbReference>
<dbReference type="InterPro" id="IPR035919">
    <property type="entry name" value="EAL_sf"/>
</dbReference>
<dbReference type="SUPFAM" id="SSF141868">
    <property type="entry name" value="EAL domain-like"/>
    <property type="match status" value="1"/>
</dbReference>
<dbReference type="InterPro" id="IPR043128">
    <property type="entry name" value="Rev_trsase/Diguanyl_cyclase"/>
</dbReference>
<dbReference type="Pfam" id="PF08448">
    <property type="entry name" value="PAS_4"/>
    <property type="match status" value="1"/>
</dbReference>
<dbReference type="Gene3D" id="3.30.450.20">
    <property type="entry name" value="PAS domain"/>
    <property type="match status" value="1"/>
</dbReference>
<dbReference type="PROSITE" id="PS50887">
    <property type="entry name" value="GGDEF"/>
    <property type="match status" value="1"/>
</dbReference>
<reference evidence="4 5" key="1">
    <citation type="journal article" date="2016" name="Int. J. Syst. Evol. Microbiol.">
        <title>Oceanobacillus halophilus sp. nov., a novel moderately halophilic bacterium from a hypersaline lake.</title>
        <authorList>
            <person name="Amoozegar M.A."/>
            <person name="Bagheri M."/>
            <person name="Makhdoumi A."/>
            <person name="Nikou M.M."/>
            <person name="Fazeli S.A.S."/>
            <person name="Schumann P."/>
            <person name="Sproer C."/>
            <person name="Sanchez-Porro C."/>
            <person name="Ventosa A."/>
        </authorList>
    </citation>
    <scope>NUCLEOTIDE SEQUENCE [LARGE SCALE GENOMIC DNA]</scope>
    <source>
        <strain evidence="4 5">DSM 23996</strain>
    </source>
</reference>
<dbReference type="InterPro" id="IPR035965">
    <property type="entry name" value="PAS-like_dom_sf"/>
</dbReference>
<dbReference type="CDD" id="cd01948">
    <property type="entry name" value="EAL"/>
    <property type="match status" value="1"/>
</dbReference>
<evidence type="ECO:0000259" key="2">
    <source>
        <dbReference type="PROSITE" id="PS50883"/>
    </source>
</evidence>
<dbReference type="Proteomes" id="UP000269301">
    <property type="component" value="Unassembled WGS sequence"/>
</dbReference>
<dbReference type="PROSITE" id="PS50112">
    <property type="entry name" value="PAS"/>
    <property type="match status" value="1"/>
</dbReference>
<dbReference type="InterPro" id="IPR000014">
    <property type="entry name" value="PAS"/>
</dbReference>
<dbReference type="SMART" id="SM00091">
    <property type="entry name" value="PAS"/>
    <property type="match status" value="1"/>
</dbReference>
<dbReference type="CDD" id="cd01949">
    <property type="entry name" value="GGDEF"/>
    <property type="match status" value="1"/>
</dbReference>
<feature type="domain" description="GGDEF" evidence="3">
    <location>
        <begin position="170"/>
        <end position="303"/>
    </location>
</feature>
<gene>
    <name evidence="4" type="ORF">D8M06_00275</name>
</gene>
<dbReference type="SUPFAM" id="SSF55785">
    <property type="entry name" value="PYP-like sensor domain (PAS domain)"/>
    <property type="match status" value="1"/>
</dbReference>
<proteinExistence type="predicted"/>
<keyword evidence="5" id="KW-1185">Reference proteome</keyword>
<dbReference type="PANTHER" id="PTHR44757:SF2">
    <property type="entry name" value="BIOFILM ARCHITECTURE MAINTENANCE PROTEIN MBAA"/>
    <property type="match status" value="1"/>
</dbReference>
<dbReference type="Gene3D" id="3.20.20.450">
    <property type="entry name" value="EAL domain"/>
    <property type="match status" value="1"/>
</dbReference>
<dbReference type="InterPro" id="IPR000160">
    <property type="entry name" value="GGDEF_dom"/>
</dbReference>
<evidence type="ECO:0000259" key="3">
    <source>
        <dbReference type="PROSITE" id="PS50887"/>
    </source>
</evidence>
<dbReference type="SMART" id="SM00052">
    <property type="entry name" value="EAL"/>
    <property type="match status" value="1"/>
</dbReference>